<keyword evidence="2" id="KW-1185">Reference proteome</keyword>
<proteinExistence type="predicted"/>
<dbReference type="AlphaFoldDB" id="A0A5B7IWQ3"/>
<evidence type="ECO:0000313" key="2">
    <source>
        <dbReference type="Proteomes" id="UP000324222"/>
    </source>
</evidence>
<protein>
    <submittedName>
        <fullName evidence="1">Uncharacterized protein</fullName>
    </submittedName>
</protein>
<reference evidence="1 2" key="1">
    <citation type="submission" date="2019-05" db="EMBL/GenBank/DDBJ databases">
        <title>Another draft genome of Portunus trituberculatus and its Hox gene families provides insights of decapod evolution.</title>
        <authorList>
            <person name="Jeong J.-H."/>
            <person name="Song I."/>
            <person name="Kim S."/>
            <person name="Choi T."/>
            <person name="Kim D."/>
            <person name="Ryu S."/>
            <person name="Kim W."/>
        </authorList>
    </citation>
    <scope>NUCLEOTIDE SEQUENCE [LARGE SCALE GENOMIC DNA]</scope>
    <source>
        <tissue evidence="1">Muscle</tissue>
    </source>
</reference>
<organism evidence="1 2">
    <name type="scientific">Portunus trituberculatus</name>
    <name type="common">Swimming crab</name>
    <name type="synonym">Neptunus trituberculatus</name>
    <dbReference type="NCBI Taxonomy" id="210409"/>
    <lineage>
        <taxon>Eukaryota</taxon>
        <taxon>Metazoa</taxon>
        <taxon>Ecdysozoa</taxon>
        <taxon>Arthropoda</taxon>
        <taxon>Crustacea</taxon>
        <taxon>Multicrustacea</taxon>
        <taxon>Malacostraca</taxon>
        <taxon>Eumalacostraca</taxon>
        <taxon>Eucarida</taxon>
        <taxon>Decapoda</taxon>
        <taxon>Pleocyemata</taxon>
        <taxon>Brachyura</taxon>
        <taxon>Eubrachyura</taxon>
        <taxon>Portunoidea</taxon>
        <taxon>Portunidae</taxon>
        <taxon>Portuninae</taxon>
        <taxon>Portunus</taxon>
    </lineage>
</organism>
<accession>A0A5B7IWQ3</accession>
<name>A0A5B7IWQ3_PORTR</name>
<dbReference type="Proteomes" id="UP000324222">
    <property type="component" value="Unassembled WGS sequence"/>
</dbReference>
<dbReference type="EMBL" id="VSRR010071998">
    <property type="protein sequence ID" value="MPC86619.1"/>
    <property type="molecule type" value="Genomic_DNA"/>
</dbReference>
<gene>
    <name evidence="1" type="ORF">E2C01_081454</name>
</gene>
<comment type="caution">
    <text evidence="1">The sequence shown here is derived from an EMBL/GenBank/DDBJ whole genome shotgun (WGS) entry which is preliminary data.</text>
</comment>
<evidence type="ECO:0000313" key="1">
    <source>
        <dbReference type="EMBL" id="MPC86619.1"/>
    </source>
</evidence>
<sequence length="77" mass="8345">MEQDPGGTPFSTTSSSRPITHCCHTIEDRNKKPSLQNKASRSGCVGETVQIVASVCDHDGSSSLVLVMIYQKRLPVK</sequence>